<gene>
    <name evidence="1" type="ORF">SAMN06265373_10335</name>
</gene>
<protein>
    <recommendedName>
        <fullName evidence="3">Tetratricopeptide repeat protein</fullName>
    </recommendedName>
</protein>
<comment type="caution">
    <text evidence="1">The sequence shown here is derived from an EMBL/GenBank/DDBJ whole genome shotgun (WGS) entry which is preliminary data.</text>
</comment>
<dbReference type="SUPFAM" id="SSF48452">
    <property type="entry name" value="TPR-like"/>
    <property type="match status" value="1"/>
</dbReference>
<accession>A0ABY1NRE0</accession>
<name>A0ABY1NRE0_9RHOB</name>
<proteinExistence type="predicted"/>
<dbReference type="EMBL" id="FXTY01000003">
    <property type="protein sequence ID" value="SMP16202.1"/>
    <property type="molecule type" value="Genomic_DNA"/>
</dbReference>
<dbReference type="InterPro" id="IPR011990">
    <property type="entry name" value="TPR-like_helical_dom_sf"/>
</dbReference>
<dbReference type="Proteomes" id="UP001157961">
    <property type="component" value="Unassembled WGS sequence"/>
</dbReference>
<evidence type="ECO:0000313" key="2">
    <source>
        <dbReference type="Proteomes" id="UP001157961"/>
    </source>
</evidence>
<evidence type="ECO:0008006" key="3">
    <source>
        <dbReference type="Google" id="ProtNLM"/>
    </source>
</evidence>
<keyword evidence="2" id="KW-1185">Reference proteome</keyword>
<organism evidence="1 2">
    <name type="scientific">Shimia sagamensis</name>
    <dbReference type="NCBI Taxonomy" id="1566352"/>
    <lineage>
        <taxon>Bacteria</taxon>
        <taxon>Pseudomonadati</taxon>
        <taxon>Pseudomonadota</taxon>
        <taxon>Alphaproteobacteria</taxon>
        <taxon>Rhodobacterales</taxon>
        <taxon>Roseobacteraceae</taxon>
    </lineage>
</organism>
<dbReference type="Gene3D" id="1.25.40.10">
    <property type="entry name" value="Tetratricopeptide repeat domain"/>
    <property type="match status" value="1"/>
</dbReference>
<reference evidence="1 2" key="1">
    <citation type="submission" date="2017-05" db="EMBL/GenBank/DDBJ databases">
        <authorList>
            <person name="Varghese N."/>
            <person name="Submissions S."/>
        </authorList>
    </citation>
    <scope>NUCLEOTIDE SEQUENCE [LARGE SCALE GENOMIC DNA]</scope>
    <source>
        <strain evidence="1 2">DSM 29734</strain>
    </source>
</reference>
<sequence>MPGDTRDPHTENRLAPEGVRQYLAKIVASETFASSARMQDILRYVVEEKLADRGSSIKATTIGMDVHGYSPEEISDRAGVVRVDAGRVRRKLETYYETEGKTDEIQISLPTGTYEPEIVALEIEKTATHNSKHPKARAVLVVGCTLAIAVGAWALNRATHKSDPPKNSILVDHREIFDISPNRVEAINLATKARGLIFPATDQERLSIALQAFQISIEKDDVYFGGYAGAAQVLGSLALVDMDRERSETNLALAAQHSTEALRLAPDQAWALSAQAWVDFASDNHASALELSNRAIELAPLDPHIREFDFLISLFNSRFEHILDEAAGFPKDANQLQGYVFSNAIGSAQFHTGDYLAAIQTFEEAIAAQGPFGPIPLSYLAAAYEMAGDTENAQFLVSVLMGNWPNARPDILFPALFSDPMSAKTLVEAVRKAGWVAPD</sequence>
<evidence type="ECO:0000313" key="1">
    <source>
        <dbReference type="EMBL" id="SMP16202.1"/>
    </source>
</evidence>